<feature type="transmembrane region" description="Helical" evidence="7">
    <location>
        <begin position="586"/>
        <end position="605"/>
    </location>
</feature>
<reference evidence="9 10" key="1">
    <citation type="submission" date="2016-02" db="EMBL/GenBank/DDBJ databases">
        <title>Complete genome sequence of Halocynthiibacter arcticus PAMC 20958t from arctic marine sediment.</title>
        <authorList>
            <person name="Lee Y.M."/>
            <person name="Baek K."/>
            <person name="Lee H.K."/>
            <person name="Shin S.C."/>
        </authorList>
    </citation>
    <scope>NUCLEOTIDE SEQUENCE [LARGE SCALE GENOMIC DNA]</scope>
    <source>
        <strain evidence="9">PAMC 20958</strain>
    </source>
</reference>
<evidence type="ECO:0000256" key="2">
    <source>
        <dbReference type="ARBA" id="ARBA00022676"/>
    </source>
</evidence>
<feature type="domain" description="Type II secretion system protein GspE N-terminal" evidence="8">
    <location>
        <begin position="81"/>
        <end position="165"/>
    </location>
</feature>
<evidence type="ECO:0000256" key="4">
    <source>
        <dbReference type="ARBA" id="ARBA00022692"/>
    </source>
</evidence>
<evidence type="ECO:0000256" key="3">
    <source>
        <dbReference type="ARBA" id="ARBA00022679"/>
    </source>
</evidence>
<dbReference type="Proteomes" id="UP000070371">
    <property type="component" value="Chromosome"/>
</dbReference>
<dbReference type="GO" id="GO:0016020">
    <property type="term" value="C:membrane"/>
    <property type="evidence" value="ECO:0007669"/>
    <property type="project" value="UniProtKB-SubCell"/>
</dbReference>
<gene>
    <name evidence="9" type="ORF">RC74_00165</name>
</gene>
<keyword evidence="5 7" id="KW-1133">Transmembrane helix</keyword>
<dbReference type="GO" id="GO:0016757">
    <property type="term" value="F:glycosyltransferase activity"/>
    <property type="evidence" value="ECO:0007669"/>
    <property type="project" value="UniProtKB-KW"/>
</dbReference>
<feature type="transmembrane region" description="Helical" evidence="7">
    <location>
        <begin position="554"/>
        <end position="574"/>
    </location>
</feature>
<proteinExistence type="predicted"/>
<dbReference type="InterPro" id="IPR050321">
    <property type="entry name" value="Glycosyltr_2/OpgH_subfam"/>
</dbReference>
<keyword evidence="2" id="KW-0328">Glycosyltransferase</keyword>
<evidence type="ECO:0000313" key="10">
    <source>
        <dbReference type="Proteomes" id="UP000070371"/>
    </source>
</evidence>
<dbReference type="InterPro" id="IPR029044">
    <property type="entry name" value="Nucleotide-diphossugar_trans"/>
</dbReference>
<dbReference type="AlphaFoldDB" id="A0A126UVK5"/>
<keyword evidence="4 7" id="KW-0812">Transmembrane</keyword>
<feature type="transmembrane region" description="Helical" evidence="7">
    <location>
        <begin position="214"/>
        <end position="235"/>
    </location>
</feature>
<dbReference type="PANTHER" id="PTHR43867">
    <property type="entry name" value="CELLULOSE SYNTHASE CATALYTIC SUBUNIT A [UDP-FORMING]"/>
    <property type="match status" value="1"/>
</dbReference>
<evidence type="ECO:0000256" key="1">
    <source>
        <dbReference type="ARBA" id="ARBA00004141"/>
    </source>
</evidence>
<sequence length="637" mass="72194">MQLTQLRTVRPFATVAPHQPGAERGRTPIGQILVQNGALSPGDLVKALALQARQEVQIGDILIAHDLVTDQDLYRGLSKQWGAQFVDLNFEQPDARLIDAIGAKVCLKGRFLPWKQVGIVTIICTARPAEFAEVLRNLPENFGPVRMAIASETQVFSALERVRQTYLTHSAETCVREEESCRNWHTPQKKRFAISLILFIIMGILLVPKFVISFFFGWAVLILIASSALKFAAAATQVSNFRKKETSGFRHHKSPSIARLPVVSIMVPLYKERKVASQLIRRLSKLSYPKELLDICLVVEADDHTTTQALAEADLPKWARVVTVPTGAVRTKPRALNYALDFCRGTIIGVYDAEDAPEEGQIHAVVRRFHERGQDVACLQGVLDFYNAQTNWLARCFTVEYATWFRVILPGLEKIGFAIPLGGTTLFFRREALEKLGGWDAHNVTENADLGIRLARHGYRTEVLPTVTYEEANCRYWPWIKQRSRWLKGYAITWTVHMRNPAKLLKDLGPWRFLGVQLLFLGTLSQYILAPLLWSFWLVPFIDHHPIKMILPSHAIIALGIIFFLSEILSISVGMMAVSGPRHRHLLWWVPTLHFYFPLGALASYKGIFELIVRPFYWDKTEHGLYAEKVVESSNRV</sequence>
<protein>
    <submittedName>
        <fullName evidence="9">Glycosyl transferase</fullName>
    </submittedName>
</protein>
<dbReference type="STRING" id="1579316.RC74_00165"/>
<organism evidence="9 10">
    <name type="scientific">Falsihalocynthiibacter arcticus</name>
    <dbReference type="NCBI Taxonomy" id="1579316"/>
    <lineage>
        <taxon>Bacteria</taxon>
        <taxon>Pseudomonadati</taxon>
        <taxon>Pseudomonadota</taxon>
        <taxon>Alphaproteobacteria</taxon>
        <taxon>Rhodobacterales</taxon>
        <taxon>Roseobacteraceae</taxon>
        <taxon>Falsihalocynthiibacter</taxon>
    </lineage>
</organism>
<accession>A0A126UVK5</accession>
<dbReference type="EMBL" id="CP014327">
    <property type="protein sequence ID" value="AML49907.1"/>
    <property type="molecule type" value="Genomic_DNA"/>
</dbReference>
<name>A0A126UVK5_9RHOB</name>
<evidence type="ECO:0000313" key="9">
    <source>
        <dbReference type="EMBL" id="AML49907.1"/>
    </source>
</evidence>
<dbReference type="KEGG" id="hat:RC74_00165"/>
<evidence type="ECO:0000256" key="7">
    <source>
        <dbReference type="SAM" id="Phobius"/>
    </source>
</evidence>
<evidence type="ECO:0000259" key="8">
    <source>
        <dbReference type="Pfam" id="PF05157"/>
    </source>
</evidence>
<evidence type="ECO:0000256" key="6">
    <source>
        <dbReference type="ARBA" id="ARBA00023136"/>
    </source>
</evidence>
<dbReference type="SUPFAM" id="SSF160246">
    <property type="entry name" value="EspE N-terminal domain-like"/>
    <property type="match status" value="1"/>
</dbReference>
<evidence type="ECO:0000256" key="5">
    <source>
        <dbReference type="ARBA" id="ARBA00022989"/>
    </source>
</evidence>
<keyword evidence="3 9" id="KW-0808">Transferase</keyword>
<keyword evidence="10" id="KW-1185">Reference proteome</keyword>
<dbReference type="RefSeq" id="WP_062628096.1">
    <property type="nucleotide sequence ID" value="NZ_CP014327.1"/>
</dbReference>
<comment type="subcellular location">
    <subcellularLocation>
        <location evidence="1">Membrane</location>
        <topology evidence="1">Multi-pass membrane protein</topology>
    </subcellularLocation>
</comment>
<dbReference type="InterPro" id="IPR037257">
    <property type="entry name" value="T2SS_E_N_sf"/>
</dbReference>
<keyword evidence="6 7" id="KW-0472">Membrane</keyword>
<dbReference type="Pfam" id="PF13641">
    <property type="entry name" value="Glyco_tranf_2_3"/>
    <property type="match status" value="1"/>
</dbReference>
<dbReference type="PANTHER" id="PTHR43867:SF2">
    <property type="entry name" value="CELLULOSE SYNTHASE CATALYTIC SUBUNIT A [UDP-FORMING]"/>
    <property type="match status" value="1"/>
</dbReference>
<feature type="transmembrane region" description="Helical" evidence="7">
    <location>
        <begin position="513"/>
        <end position="534"/>
    </location>
</feature>
<dbReference type="SUPFAM" id="SSF53448">
    <property type="entry name" value="Nucleotide-diphospho-sugar transferases"/>
    <property type="match status" value="1"/>
</dbReference>
<dbReference type="OrthoDB" id="7431422at2"/>
<feature type="transmembrane region" description="Helical" evidence="7">
    <location>
        <begin position="192"/>
        <end position="208"/>
    </location>
</feature>
<dbReference type="Gene3D" id="3.90.550.10">
    <property type="entry name" value="Spore Coat Polysaccharide Biosynthesis Protein SpsA, Chain A"/>
    <property type="match status" value="1"/>
</dbReference>
<dbReference type="InterPro" id="IPR007831">
    <property type="entry name" value="T2SS_GspE_N"/>
</dbReference>
<dbReference type="Pfam" id="PF05157">
    <property type="entry name" value="MshEN"/>
    <property type="match status" value="1"/>
</dbReference>